<proteinExistence type="predicted"/>
<dbReference type="EMBL" id="BMSA01000010">
    <property type="protein sequence ID" value="GGT57201.1"/>
    <property type="molecule type" value="Genomic_DNA"/>
</dbReference>
<dbReference type="InterPro" id="IPR001387">
    <property type="entry name" value="Cro/C1-type_HTH"/>
</dbReference>
<dbReference type="RefSeq" id="WP_189712489.1">
    <property type="nucleotide sequence ID" value="NZ_BMSA01000010.1"/>
</dbReference>
<dbReference type="SUPFAM" id="SSF47413">
    <property type="entry name" value="lambda repressor-like DNA-binding domains"/>
    <property type="match status" value="1"/>
</dbReference>
<accession>A0A918HDZ2</accession>
<feature type="domain" description="HTH cro/C1-type" evidence="1">
    <location>
        <begin position="27"/>
        <end position="72"/>
    </location>
</feature>
<comment type="caution">
    <text evidence="2">The sequence shown here is derived from an EMBL/GenBank/DDBJ whole genome shotgun (WGS) entry which is preliminary data.</text>
</comment>
<evidence type="ECO:0000313" key="2">
    <source>
        <dbReference type="EMBL" id="GGT57201.1"/>
    </source>
</evidence>
<organism evidence="2 3">
    <name type="scientific">Streptomyces phaeofaciens</name>
    <dbReference type="NCBI Taxonomy" id="68254"/>
    <lineage>
        <taxon>Bacteria</taxon>
        <taxon>Bacillati</taxon>
        <taxon>Actinomycetota</taxon>
        <taxon>Actinomycetes</taxon>
        <taxon>Kitasatosporales</taxon>
        <taxon>Streptomycetaceae</taxon>
        <taxon>Streptomyces</taxon>
    </lineage>
</organism>
<dbReference type="Pfam" id="PF01381">
    <property type="entry name" value="HTH_3"/>
    <property type="match status" value="1"/>
</dbReference>
<dbReference type="Proteomes" id="UP000646776">
    <property type="component" value="Unassembled WGS sequence"/>
</dbReference>
<reference evidence="2" key="1">
    <citation type="journal article" date="2014" name="Int. J. Syst. Evol. Microbiol.">
        <title>Complete genome sequence of Corynebacterium casei LMG S-19264T (=DSM 44701T), isolated from a smear-ripened cheese.</title>
        <authorList>
            <consortium name="US DOE Joint Genome Institute (JGI-PGF)"/>
            <person name="Walter F."/>
            <person name="Albersmeier A."/>
            <person name="Kalinowski J."/>
            <person name="Ruckert C."/>
        </authorList>
    </citation>
    <scope>NUCLEOTIDE SEQUENCE</scope>
    <source>
        <strain evidence="2">JCM 4125</strain>
    </source>
</reference>
<dbReference type="PROSITE" id="PS50943">
    <property type="entry name" value="HTH_CROC1"/>
    <property type="match status" value="1"/>
</dbReference>
<gene>
    <name evidence="2" type="ORF">GCM10010226_38140</name>
</gene>
<sequence length="370" mass="41162">MARGTANFDGEALRTARLTRRVDGQLLSAEAVARRLGTSKSRVLAYENNTSKPDPRRIAQLSELFDIPARELRLKRALADIHGLRCQSGLTAAEAAARVGISRSGYANIERHALLPVRDDGTVRMSLARTFGVTPAVIDRALLRHPAAIARQNELAEQLGTVFERAHRKHSPAVIDLTDPLLQHIAPLLQRPAKVACRLVSAELDTYRDLLRDHARMKVDEAFAQTESAATRARSRRIRLESLIDGAAPTTAKNLSRFLSEAMNVRQWRLMVALANAGLDGIALSSTSRYAPSEDLTVLQIRQYATVLQRGDQTYATPTENGLITVRNNYARYGRLYPRVPAPTLSHYWEQRRRPSIVMRRAGRPAPETT</sequence>
<dbReference type="CDD" id="cd00093">
    <property type="entry name" value="HTH_XRE"/>
    <property type="match status" value="2"/>
</dbReference>
<reference evidence="2" key="2">
    <citation type="submission" date="2020-09" db="EMBL/GenBank/DDBJ databases">
        <authorList>
            <person name="Sun Q."/>
            <person name="Ohkuma M."/>
        </authorList>
    </citation>
    <scope>NUCLEOTIDE SEQUENCE</scope>
    <source>
        <strain evidence="2">JCM 4125</strain>
    </source>
</reference>
<evidence type="ECO:0000313" key="3">
    <source>
        <dbReference type="Proteomes" id="UP000646776"/>
    </source>
</evidence>
<dbReference type="InterPro" id="IPR010982">
    <property type="entry name" value="Lambda_DNA-bd_dom_sf"/>
</dbReference>
<evidence type="ECO:0000259" key="1">
    <source>
        <dbReference type="PROSITE" id="PS50943"/>
    </source>
</evidence>
<keyword evidence="3" id="KW-1185">Reference proteome</keyword>
<dbReference type="SMART" id="SM00530">
    <property type="entry name" value="HTH_XRE"/>
    <property type="match status" value="2"/>
</dbReference>
<dbReference type="GO" id="GO:0003677">
    <property type="term" value="F:DNA binding"/>
    <property type="evidence" value="ECO:0007669"/>
    <property type="project" value="InterPro"/>
</dbReference>
<name>A0A918HDZ2_9ACTN</name>
<dbReference type="AlphaFoldDB" id="A0A918HDZ2"/>
<dbReference type="Gene3D" id="1.10.260.40">
    <property type="entry name" value="lambda repressor-like DNA-binding domains"/>
    <property type="match status" value="2"/>
</dbReference>
<protein>
    <recommendedName>
        <fullName evidence="1">HTH cro/C1-type domain-containing protein</fullName>
    </recommendedName>
</protein>